<dbReference type="SUPFAM" id="SSF50447">
    <property type="entry name" value="Translation proteins"/>
    <property type="match status" value="1"/>
</dbReference>
<evidence type="ECO:0000256" key="7">
    <source>
        <dbReference type="HAMAP-Rule" id="MF_01325"/>
    </source>
</evidence>
<comment type="function">
    <text evidence="7">One of the primary rRNA binding proteins, it binds directly near the 3'-end of the 23S rRNA, where it nucleates assembly of the 50S subunit.</text>
</comment>
<dbReference type="Gene3D" id="3.30.160.810">
    <property type="match status" value="1"/>
</dbReference>
<evidence type="ECO:0000256" key="1">
    <source>
        <dbReference type="ARBA" id="ARBA00006540"/>
    </source>
</evidence>
<dbReference type="HAMAP" id="MF_01325_B">
    <property type="entry name" value="Ribosomal_uL3_B"/>
    <property type="match status" value="1"/>
</dbReference>
<keyword evidence="3 7" id="KW-0694">RNA-binding</keyword>
<reference evidence="8 9" key="1">
    <citation type="journal article" date="2016" name="Nat. Commun.">
        <title>Thousands of microbial genomes shed light on interconnected biogeochemical processes in an aquifer system.</title>
        <authorList>
            <person name="Anantharaman K."/>
            <person name="Brown C.T."/>
            <person name="Hug L.A."/>
            <person name="Sharon I."/>
            <person name="Castelle C.J."/>
            <person name="Probst A.J."/>
            <person name="Thomas B.C."/>
            <person name="Singh A."/>
            <person name="Wilkins M.J."/>
            <person name="Karaoz U."/>
            <person name="Brodie E.L."/>
            <person name="Williams K.H."/>
            <person name="Hubbard S.S."/>
            <person name="Banfield J.F."/>
        </authorList>
    </citation>
    <scope>NUCLEOTIDE SEQUENCE [LARGE SCALE GENOMIC DNA]</scope>
</reference>
<evidence type="ECO:0000313" key="9">
    <source>
        <dbReference type="Proteomes" id="UP000179164"/>
    </source>
</evidence>
<dbReference type="Proteomes" id="UP000179164">
    <property type="component" value="Unassembled WGS sequence"/>
</dbReference>
<comment type="similarity">
    <text evidence="1 7">Belongs to the universal ribosomal protein uL3 family.</text>
</comment>
<dbReference type="InterPro" id="IPR019927">
    <property type="entry name" value="Ribosomal_uL3_bac/org-type"/>
</dbReference>
<dbReference type="Pfam" id="PF00297">
    <property type="entry name" value="Ribosomal_L3"/>
    <property type="match status" value="1"/>
</dbReference>
<dbReference type="GO" id="GO:0003735">
    <property type="term" value="F:structural constituent of ribosome"/>
    <property type="evidence" value="ECO:0007669"/>
    <property type="project" value="UniProtKB-UniRule"/>
</dbReference>
<organism evidence="8 9">
    <name type="scientific">Candidatus Kerfeldbacteria bacterium RIFCSPLOWO2_01_FULL_48_11</name>
    <dbReference type="NCBI Taxonomy" id="1798543"/>
    <lineage>
        <taxon>Bacteria</taxon>
        <taxon>Candidatus Kerfeldiibacteriota</taxon>
    </lineage>
</organism>
<evidence type="ECO:0000256" key="5">
    <source>
        <dbReference type="ARBA" id="ARBA00023274"/>
    </source>
</evidence>
<sequence>MNFLLGEKIEMRQQFDTDGNVIPVTVMRAGPCTVTQVKMAEKDGTNAVQVGFGQRKKQSKASQGHLKDLSSFATLREFRVKNPSEYQRGKVLTVELFTVGEKVLVRSKSKGKGFQGVVKRHGFHGSPATHGHKDQLRMPGSIGATDKQNVMKGMRMAGRMGATQVTVRNLKVISVDPEKHLLTVNGSIPGARHTTVIIESIS</sequence>
<keyword evidence="2 7" id="KW-0699">rRNA-binding</keyword>
<accession>A0A1G2B7Y3</accession>
<evidence type="ECO:0000256" key="3">
    <source>
        <dbReference type="ARBA" id="ARBA00022884"/>
    </source>
</evidence>
<dbReference type="GO" id="GO:0022625">
    <property type="term" value="C:cytosolic large ribosomal subunit"/>
    <property type="evidence" value="ECO:0007669"/>
    <property type="project" value="TreeGrafter"/>
</dbReference>
<dbReference type="Gene3D" id="2.40.30.10">
    <property type="entry name" value="Translation factors"/>
    <property type="match status" value="1"/>
</dbReference>
<dbReference type="STRING" id="1798543.A2898_00165"/>
<dbReference type="GO" id="GO:0019843">
    <property type="term" value="F:rRNA binding"/>
    <property type="evidence" value="ECO:0007669"/>
    <property type="project" value="UniProtKB-UniRule"/>
</dbReference>
<protein>
    <recommendedName>
        <fullName evidence="6 7">Large ribosomal subunit protein uL3</fullName>
    </recommendedName>
</protein>
<keyword evidence="4 7" id="KW-0689">Ribosomal protein</keyword>
<dbReference type="PANTHER" id="PTHR11229">
    <property type="entry name" value="50S RIBOSOMAL PROTEIN L3"/>
    <property type="match status" value="1"/>
</dbReference>
<gene>
    <name evidence="7" type="primary">rplC</name>
    <name evidence="8" type="ORF">A2898_00165</name>
</gene>
<comment type="subunit">
    <text evidence="7">Part of the 50S ribosomal subunit. Forms a cluster with proteins L14 and L19.</text>
</comment>
<dbReference type="EMBL" id="MHKE01000008">
    <property type="protein sequence ID" value="OGY84370.1"/>
    <property type="molecule type" value="Genomic_DNA"/>
</dbReference>
<keyword evidence="5 7" id="KW-0687">Ribonucleoprotein</keyword>
<proteinExistence type="inferred from homology"/>
<dbReference type="NCBIfam" id="TIGR03625">
    <property type="entry name" value="L3_bact"/>
    <property type="match status" value="1"/>
</dbReference>
<dbReference type="InterPro" id="IPR009000">
    <property type="entry name" value="Transl_B-barrel_sf"/>
</dbReference>
<dbReference type="FunFam" id="2.40.30.10:FF:000004">
    <property type="entry name" value="50S ribosomal protein L3"/>
    <property type="match status" value="1"/>
</dbReference>
<evidence type="ECO:0000256" key="6">
    <source>
        <dbReference type="ARBA" id="ARBA00035243"/>
    </source>
</evidence>
<evidence type="ECO:0000256" key="4">
    <source>
        <dbReference type="ARBA" id="ARBA00022980"/>
    </source>
</evidence>
<dbReference type="PANTHER" id="PTHR11229:SF16">
    <property type="entry name" value="LARGE RIBOSOMAL SUBUNIT PROTEIN UL3C"/>
    <property type="match status" value="1"/>
</dbReference>
<evidence type="ECO:0000256" key="2">
    <source>
        <dbReference type="ARBA" id="ARBA00022730"/>
    </source>
</evidence>
<dbReference type="InterPro" id="IPR000597">
    <property type="entry name" value="Ribosomal_uL3"/>
</dbReference>
<evidence type="ECO:0000313" key="8">
    <source>
        <dbReference type="EMBL" id="OGY84370.1"/>
    </source>
</evidence>
<name>A0A1G2B7Y3_9BACT</name>
<dbReference type="AlphaFoldDB" id="A0A1G2B7Y3"/>
<comment type="caution">
    <text evidence="8">The sequence shown here is derived from an EMBL/GenBank/DDBJ whole genome shotgun (WGS) entry which is preliminary data.</text>
</comment>
<dbReference type="GO" id="GO:0006412">
    <property type="term" value="P:translation"/>
    <property type="evidence" value="ECO:0007669"/>
    <property type="project" value="UniProtKB-UniRule"/>
</dbReference>